<evidence type="ECO:0000313" key="3">
    <source>
        <dbReference type="Proteomes" id="UP000011528"/>
    </source>
</evidence>
<evidence type="ECO:0000313" key="2">
    <source>
        <dbReference type="EMBL" id="EMA72011.1"/>
    </source>
</evidence>
<reference evidence="2 3" key="1">
    <citation type="journal article" date="2014" name="PLoS Genet.">
        <title>Phylogenetically driven sequencing of extremely halophilic archaea reveals strategies for static and dynamic osmo-response.</title>
        <authorList>
            <person name="Becker E.A."/>
            <person name="Seitzer P.M."/>
            <person name="Tritt A."/>
            <person name="Larsen D."/>
            <person name="Krusor M."/>
            <person name="Yao A.I."/>
            <person name="Wu D."/>
            <person name="Madern D."/>
            <person name="Eisen J.A."/>
            <person name="Darling A.E."/>
            <person name="Facciotti M.T."/>
        </authorList>
    </citation>
    <scope>NUCLEOTIDE SEQUENCE [LARGE SCALE GENOMIC DNA]</scope>
    <source>
        <strain evidence="2 3">JCM 13916</strain>
    </source>
</reference>
<feature type="compositionally biased region" description="Acidic residues" evidence="1">
    <location>
        <begin position="1"/>
        <end position="11"/>
    </location>
</feature>
<dbReference type="STRING" id="1230455.C462_03625"/>
<dbReference type="Proteomes" id="UP000011528">
    <property type="component" value="Unassembled WGS sequence"/>
</dbReference>
<sequence>MSDDGAGDDAEASAGGPSLDRSKAEFVELAADAERPVVVRASASIGADV</sequence>
<accession>M0PPY4</accession>
<feature type="region of interest" description="Disordered" evidence="1">
    <location>
        <begin position="1"/>
        <end position="21"/>
    </location>
</feature>
<comment type="caution">
    <text evidence="2">The sequence shown here is derived from an EMBL/GenBank/DDBJ whole genome shotgun (WGS) entry which is preliminary data.</text>
</comment>
<protein>
    <submittedName>
        <fullName evidence="2">Anthranilate synthase component I</fullName>
    </submittedName>
</protein>
<gene>
    <name evidence="2" type="ORF">C462_03625</name>
</gene>
<dbReference type="EMBL" id="AOJJ01000035">
    <property type="protein sequence ID" value="EMA72011.1"/>
    <property type="molecule type" value="Genomic_DNA"/>
</dbReference>
<dbReference type="AlphaFoldDB" id="M0PPY4"/>
<proteinExistence type="predicted"/>
<name>M0PPY4_9EURY</name>
<organism evidence="2 3">
    <name type="scientific">Halorubrum distributum JCM 13916</name>
    <dbReference type="NCBI Taxonomy" id="1230455"/>
    <lineage>
        <taxon>Archaea</taxon>
        <taxon>Methanobacteriati</taxon>
        <taxon>Methanobacteriota</taxon>
        <taxon>Stenosarchaea group</taxon>
        <taxon>Halobacteria</taxon>
        <taxon>Halobacteriales</taxon>
        <taxon>Haloferacaceae</taxon>
        <taxon>Halorubrum</taxon>
        <taxon>Halorubrum distributum group</taxon>
    </lineage>
</organism>
<evidence type="ECO:0000256" key="1">
    <source>
        <dbReference type="SAM" id="MobiDB-lite"/>
    </source>
</evidence>
<feature type="non-terminal residue" evidence="2">
    <location>
        <position position="49"/>
    </location>
</feature>